<dbReference type="InterPro" id="IPR050126">
    <property type="entry name" value="Ap4A_hydrolase"/>
</dbReference>
<dbReference type="InterPro" id="IPR004843">
    <property type="entry name" value="Calcineurin-like_PHP"/>
</dbReference>
<dbReference type="Gene3D" id="3.60.21.10">
    <property type="match status" value="1"/>
</dbReference>
<keyword evidence="3" id="KW-1185">Reference proteome</keyword>
<organism evidence="2 3">
    <name type="scientific">Motiliproteus coralliicola</name>
    <dbReference type="NCBI Taxonomy" id="2283196"/>
    <lineage>
        <taxon>Bacteria</taxon>
        <taxon>Pseudomonadati</taxon>
        <taxon>Pseudomonadota</taxon>
        <taxon>Gammaproteobacteria</taxon>
        <taxon>Oceanospirillales</taxon>
        <taxon>Oceanospirillaceae</taxon>
        <taxon>Motiliproteus</taxon>
    </lineage>
</organism>
<dbReference type="AlphaFoldDB" id="A0A369WPY2"/>
<dbReference type="GO" id="GO:0016791">
    <property type="term" value="F:phosphatase activity"/>
    <property type="evidence" value="ECO:0007669"/>
    <property type="project" value="TreeGrafter"/>
</dbReference>
<dbReference type="Proteomes" id="UP000253769">
    <property type="component" value="Unassembled WGS sequence"/>
</dbReference>
<dbReference type="OrthoDB" id="9807890at2"/>
<accession>A0A369WPY2</accession>
<dbReference type="Pfam" id="PF00149">
    <property type="entry name" value="Metallophos"/>
    <property type="match status" value="1"/>
</dbReference>
<dbReference type="PANTHER" id="PTHR42850">
    <property type="entry name" value="METALLOPHOSPHOESTERASE"/>
    <property type="match status" value="1"/>
</dbReference>
<dbReference type="GO" id="GO:0005737">
    <property type="term" value="C:cytoplasm"/>
    <property type="evidence" value="ECO:0007669"/>
    <property type="project" value="TreeGrafter"/>
</dbReference>
<evidence type="ECO:0000259" key="1">
    <source>
        <dbReference type="Pfam" id="PF00149"/>
    </source>
</evidence>
<reference evidence="2 3" key="1">
    <citation type="submission" date="2018-07" db="EMBL/GenBank/DDBJ databases">
        <title>Motiliproteus coralliicola sp. nov., a bacterium isolated from Coral.</title>
        <authorList>
            <person name="Wang G."/>
        </authorList>
    </citation>
    <scope>NUCLEOTIDE SEQUENCE [LARGE SCALE GENOMIC DNA]</scope>
    <source>
        <strain evidence="2 3">C34</strain>
    </source>
</reference>
<protein>
    <submittedName>
        <fullName evidence="2">Serine/threonine protein phosphatase</fullName>
    </submittedName>
</protein>
<sequence>MEFSGYDLIGDVHGCARTLQQLLQRLGYQRRGGCYRHPQRQAIFIGDIVDRGTGVREALELVREMVEQGAAQIVLGNHEYNCIAYNEPARPGSQHQYLRDHSPRNQRMLRETLEQMEPYADEWRDHLRWFRQIPLFLDLEGFRVVHACWDEELIQRLKQQQIQDLSDDDFLHRTVERGSFGWLVADRLLRGTYLRLPNEAVMESAEGFRRYVYRTKFWSRNPQRHGDVVFQPDPLPEHLARLPLTEGEREKLLHYGSELPPLFIGHYWRQGIPAPITNNIACLDYSAVKAGRLVAYRMDAETVLSADKFVWVDVDARDLAD</sequence>
<dbReference type="SUPFAM" id="SSF56300">
    <property type="entry name" value="Metallo-dependent phosphatases"/>
    <property type="match status" value="1"/>
</dbReference>
<proteinExistence type="predicted"/>
<evidence type="ECO:0000313" key="3">
    <source>
        <dbReference type="Proteomes" id="UP000253769"/>
    </source>
</evidence>
<dbReference type="InterPro" id="IPR029052">
    <property type="entry name" value="Metallo-depent_PP-like"/>
</dbReference>
<evidence type="ECO:0000313" key="2">
    <source>
        <dbReference type="EMBL" id="RDE24148.1"/>
    </source>
</evidence>
<dbReference type="EMBL" id="QQOH01000001">
    <property type="protein sequence ID" value="RDE24148.1"/>
    <property type="molecule type" value="Genomic_DNA"/>
</dbReference>
<comment type="caution">
    <text evidence="2">The sequence shown here is derived from an EMBL/GenBank/DDBJ whole genome shotgun (WGS) entry which is preliminary data.</text>
</comment>
<gene>
    <name evidence="2" type="ORF">DV711_00680</name>
</gene>
<dbReference type="RefSeq" id="WP_114693730.1">
    <property type="nucleotide sequence ID" value="NZ_QQOH01000001.1"/>
</dbReference>
<feature type="domain" description="Calcineurin-like phosphoesterase" evidence="1">
    <location>
        <begin position="8"/>
        <end position="141"/>
    </location>
</feature>
<dbReference type="PANTHER" id="PTHR42850:SF7">
    <property type="entry name" value="BIS(5'-NUCLEOSYL)-TETRAPHOSPHATASE PRPE [ASYMMETRICAL]"/>
    <property type="match status" value="1"/>
</dbReference>
<name>A0A369WPY2_9GAMM</name>